<feature type="domain" description="DUF2231" evidence="2">
    <location>
        <begin position="7"/>
        <end position="141"/>
    </location>
</feature>
<dbReference type="STRING" id="1193518.BN13_1890010"/>
<gene>
    <name evidence="3" type="ORF">BN13_1890010</name>
</gene>
<dbReference type="Proteomes" id="UP000035720">
    <property type="component" value="Unassembled WGS sequence"/>
</dbReference>
<dbReference type="InterPro" id="IPR019251">
    <property type="entry name" value="DUF2231_TM"/>
</dbReference>
<dbReference type="EMBL" id="CAJC01000100">
    <property type="protein sequence ID" value="CCI52592.1"/>
    <property type="molecule type" value="Genomic_DNA"/>
</dbReference>
<keyword evidence="1" id="KW-1133">Transmembrane helix</keyword>
<keyword evidence="1" id="KW-0812">Transmembrane</keyword>
<dbReference type="AlphaFoldDB" id="A0A077MCK3"/>
<evidence type="ECO:0000313" key="3">
    <source>
        <dbReference type="EMBL" id="CCI52592.1"/>
    </source>
</evidence>
<feature type="transmembrane region" description="Helical" evidence="1">
    <location>
        <begin position="109"/>
        <end position="129"/>
    </location>
</feature>
<feature type="transmembrane region" description="Helical" evidence="1">
    <location>
        <begin position="47"/>
        <end position="66"/>
    </location>
</feature>
<dbReference type="RefSeq" id="WP_048548544.1">
    <property type="nucleotide sequence ID" value="NZ_HF571038.1"/>
</dbReference>
<organism evidence="3 4">
    <name type="scientific">Nostocoides jenkinsii Ben 74</name>
    <dbReference type="NCBI Taxonomy" id="1193518"/>
    <lineage>
        <taxon>Bacteria</taxon>
        <taxon>Bacillati</taxon>
        <taxon>Actinomycetota</taxon>
        <taxon>Actinomycetes</taxon>
        <taxon>Micrococcales</taxon>
        <taxon>Intrasporangiaceae</taxon>
        <taxon>Nostocoides</taxon>
    </lineage>
</organism>
<protein>
    <recommendedName>
        <fullName evidence="2">DUF2231 domain-containing protein</fullName>
    </recommendedName>
</protein>
<accession>A0A077MCK3</accession>
<feature type="transmembrane region" description="Helical" evidence="1">
    <location>
        <begin position="13"/>
        <end position="35"/>
    </location>
</feature>
<dbReference type="Pfam" id="PF09990">
    <property type="entry name" value="DUF2231"/>
    <property type="match status" value="1"/>
</dbReference>
<comment type="caution">
    <text evidence="3">The sequence shown here is derived from an EMBL/GenBank/DDBJ whole genome shotgun (WGS) entry which is preliminary data.</text>
</comment>
<evidence type="ECO:0000256" key="1">
    <source>
        <dbReference type="SAM" id="Phobius"/>
    </source>
</evidence>
<reference evidence="3 4" key="1">
    <citation type="journal article" date="2013" name="ISME J.">
        <title>A metabolic model for members of the genus Tetrasphaera involved in enhanced biological phosphorus removal.</title>
        <authorList>
            <person name="Kristiansen R."/>
            <person name="Nguyen H.T.T."/>
            <person name="Saunders A.M."/>
            <person name="Nielsen J.L."/>
            <person name="Wimmer R."/>
            <person name="Le V.Q."/>
            <person name="McIlroy S.J."/>
            <person name="Petrovski S."/>
            <person name="Seviour R.J."/>
            <person name="Calteau A."/>
            <person name="Nielsen K.L."/>
            <person name="Nielsen P.H."/>
        </authorList>
    </citation>
    <scope>NUCLEOTIDE SEQUENCE [LARGE SCALE GENOMIC DNA]</scope>
    <source>
        <strain evidence="3 4">Ben 74</strain>
    </source>
</reference>
<proteinExistence type="predicted"/>
<name>A0A077MCK3_9MICO</name>
<feature type="transmembrane region" description="Helical" evidence="1">
    <location>
        <begin position="78"/>
        <end position="97"/>
    </location>
</feature>
<keyword evidence="4" id="KW-1185">Reference proteome</keyword>
<evidence type="ECO:0000259" key="2">
    <source>
        <dbReference type="Pfam" id="PF09990"/>
    </source>
</evidence>
<evidence type="ECO:0000313" key="4">
    <source>
        <dbReference type="Proteomes" id="UP000035720"/>
    </source>
</evidence>
<keyword evidence="1" id="KW-0472">Membrane</keyword>
<sequence length="147" mass="14795">MFDTVLGLPLHPLVVHAVVVLGPLAALLLVAYAAVPRWRAGLRWPTVACALVAGCAAVVATEAGVGEPGFEHEERGELARTALLILAAVTLVVVFLVARVEAATARVGVALILSIAAAVFATGAVALAGHSGAKAVWTSVIDSTSGS</sequence>